<protein>
    <submittedName>
        <fullName evidence="2">Uncharacterized protein</fullName>
    </submittedName>
</protein>
<name>A0A5B7ISR8_PORTR</name>
<proteinExistence type="predicted"/>
<accession>A0A5B7ISR8</accession>
<comment type="caution">
    <text evidence="2">The sequence shown here is derived from an EMBL/GenBank/DDBJ whole genome shotgun (WGS) entry which is preliminary data.</text>
</comment>
<dbReference type="EMBL" id="VSRR010067678">
    <property type="protein sequence ID" value="MPC85209.1"/>
    <property type="molecule type" value="Genomic_DNA"/>
</dbReference>
<keyword evidence="3" id="KW-1185">Reference proteome</keyword>
<reference evidence="2 3" key="1">
    <citation type="submission" date="2019-05" db="EMBL/GenBank/DDBJ databases">
        <title>Another draft genome of Portunus trituberculatus and its Hox gene families provides insights of decapod evolution.</title>
        <authorList>
            <person name="Jeong J.-H."/>
            <person name="Song I."/>
            <person name="Kim S."/>
            <person name="Choi T."/>
            <person name="Kim D."/>
            <person name="Ryu S."/>
            <person name="Kim W."/>
        </authorList>
    </citation>
    <scope>NUCLEOTIDE SEQUENCE [LARGE SCALE GENOMIC DNA]</scope>
    <source>
        <tissue evidence="2">Muscle</tissue>
    </source>
</reference>
<evidence type="ECO:0000313" key="2">
    <source>
        <dbReference type="EMBL" id="MPC85209.1"/>
    </source>
</evidence>
<feature type="compositionally biased region" description="Low complexity" evidence="1">
    <location>
        <begin position="26"/>
        <end position="35"/>
    </location>
</feature>
<gene>
    <name evidence="2" type="ORF">E2C01_079973</name>
</gene>
<dbReference type="AlphaFoldDB" id="A0A5B7ISR8"/>
<evidence type="ECO:0000256" key="1">
    <source>
        <dbReference type="SAM" id="MobiDB-lite"/>
    </source>
</evidence>
<feature type="region of interest" description="Disordered" evidence="1">
    <location>
        <begin position="1"/>
        <end position="65"/>
    </location>
</feature>
<organism evidence="2 3">
    <name type="scientific">Portunus trituberculatus</name>
    <name type="common">Swimming crab</name>
    <name type="synonym">Neptunus trituberculatus</name>
    <dbReference type="NCBI Taxonomy" id="210409"/>
    <lineage>
        <taxon>Eukaryota</taxon>
        <taxon>Metazoa</taxon>
        <taxon>Ecdysozoa</taxon>
        <taxon>Arthropoda</taxon>
        <taxon>Crustacea</taxon>
        <taxon>Multicrustacea</taxon>
        <taxon>Malacostraca</taxon>
        <taxon>Eumalacostraca</taxon>
        <taxon>Eucarida</taxon>
        <taxon>Decapoda</taxon>
        <taxon>Pleocyemata</taxon>
        <taxon>Brachyura</taxon>
        <taxon>Eubrachyura</taxon>
        <taxon>Portunoidea</taxon>
        <taxon>Portunidae</taxon>
        <taxon>Portuninae</taxon>
        <taxon>Portunus</taxon>
    </lineage>
</organism>
<evidence type="ECO:0000313" key="3">
    <source>
        <dbReference type="Proteomes" id="UP000324222"/>
    </source>
</evidence>
<sequence length="65" mass="6720">MLTNTSLDSHPLKDGPAHSRRPPRPAIGRGAGSPADQWRDGPMGGGWATPPATIGRAGDNTGYIT</sequence>
<dbReference type="Proteomes" id="UP000324222">
    <property type="component" value="Unassembled WGS sequence"/>
</dbReference>